<proteinExistence type="predicted"/>
<evidence type="ECO:0000256" key="4">
    <source>
        <dbReference type="SAM" id="Coils"/>
    </source>
</evidence>
<dbReference type="PROSITE" id="PS50088">
    <property type="entry name" value="ANK_REPEAT"/>
    <property type="match status" value="3"/>
</dbReference>
<feature type="coiled-coil region" evidence="4">
    <location>
        <begin position="512"/>
        <end position="546"/>
    </location>
</feature>
<keyword evidence="2 3" id="KW-0040">ANK repeat</keyword>
<feature type="repeat" description="ANK" evidence="3">
    <location>
        <begin position="155"/>
        <end position="187"/>
    </location>
</feature>
<dbReference type="InterPro" id="IPR002110">
    <property type="entry name" value="Ankyrin_rpt"/>
</dbReference>
<dbReference type="EMBL" id="JBEDNZ010000010">
    <property type="protein sequence ID" value="KAL0832422.1"/>
    <property type="molecule type" value="Genomic_DNA"/>
</dbReference>
<evidence type="ECO:0000256" key="1">
    <source>
        <dbReference type="ARBA" id="ARBA00022737"/>
    </source>
</evidence>
<organism evidence="5 6">
    <name type="scientific">Loxostege sticticalis</name>
    <name type="common">Beet webworm moth</name>
    <dbReference type="NCBI Taxonomy" id="481309"/>
    <lineage>
        <taxon>Eukaryota</taxon>
        <taxon>Metazoa</taxon>
        <taxon>Ecdysozoa</taxon>
        <taxon>Arthropoda</taxon>
        <taxon>Hexapoda</taxon>
        <taxon>Insecta</taxon>
        <taxon>Pterygota</taxon>
        <taxon>Neoptera</taxon>
        <taxon>Endopterygota</taxon>
        <taxon>Lepidoptera</taxon>
        <taxon>Glossata</taxon>
        <taxon>Ditrysia</taxon>
        <taxon>Pyraloidea</taxon>
        <taxon>Crambidae</taxon>
        <taxon>Pyraustinae</taxon>
        <taxon>Loxostege</taxon>
    </lineage>
</organism>
<dbReference type="PRINTS" id="PR01415">
    <property type="entry name" value="ANKYRIN"/>
</dbReference>
<dbReference type="PROSITE" id="PS50297">
    <property type="entry name" value="ANK_REP_REGION"/>
    <property type="match status" value="3"/>
</dbReference>
<comment type="caution">
    <text evidence="5">The sequence shown here is derived from an EMBL/GenBank/DDBJ whole genome shotgun (WGS) entry which is preliminary data.</text>
</comment>
<dbReference type="SMART" id="SM00248">
    <property type="entry name" value="ANK"/>
    <property type="match status" value="4"/>
</dbReference>
<dbReference type="PANTHER" id="PTHR24171:SF9">
    <property type="entry name" value="ANKYRIN REPEAT DOMAIN-CONTAINING PROTEIN 39"/>
    <property type="match status" value="1"/>
</dbReference>
<dbReference type="AlphaFoldDB" id="A0ABD0T337"/>
<feature type="repeat" description="ANK" evidence="3">
    <location>
        <begin position="89"/>
        <end position="121"/>
    </location>
</feature>
<gene>
    <name evidence="5" type="ORF">ABMA28_000659</name>
</gene>
<keyword evidence="4" id="KW-0175">Coiled coil</keyword>
<name>A0ABD0T337_LOXSC</name>
<keyword evidence="1" id="KW-0677">Repeat</keyword>
<evidence type="ECO:0000313" key="6">
    <source>
        <dbReference type="Proteomes" id="UP001549921"/>
    </source>
</evidence>
<evidence type="ECO:0000256" key="2">
    <source>
        <dbReference type="ARBA" id="ARBA00023043"/>
    </source>
</evidence>
<dbReference type="Proteomes" id="UP001549921">
    <property type="component" value="Unassembled WGS sequence"/>
</dbReference>
<accession>A0ABD0T337</accession>
<sequence length="547" mass="58097">MLSLKGCVVDMTEAESVNDVVFSQSQIVSEEETIFPTSVTNAGASNCNTRMQSGAIELGRRLLLAARAGDTSLVLDLMAKGAPFTNDWLGTSPLHLAASNAHVETCGVLLRAGVSRESRTKVDRTPLHLAAYAGHAEVVELLLQHGAQVDCRDMLRMTPLHWAAERGHAAVVAALLRRGAELRPVSKFRKTPAQLAAARRHQHVLALLDEEAKLREAAKSVRALVSERPAEETAAPEPQRAAGLFTTVQRNVQEVKIKTKPVQEKTPKLTEIKGEKIEGGGGGRSGAAAALLRRHGITLLPADDTTTVLSALQSGRTVVLSDAGKLMLKESEEPTSAANSNASSVVTPASVSVTTASGGGKASRGMVLTATPVRATPLGVKVFTVNNRTSVTPAEARPRAKIMTPQDLQHVKIVQLPANARIVSPRKAPRRLRVAPAPASIPTTGIPTSAGARAPVKIIMNKANFERLVSTPDVQPVPVSTPTVLTQEFVLPETTPSAATTTSTSVDSSDDVTVLKALLAQAQKTITSLTEELQDCRERLARYEQSE</sequence>
<reference evidence="5 6" key="1">
    <citation type="submission" date="2024-06" db="EMBL/GenBank/DDBJ databases">
        <title>A chromosome-level genome assembly of beet webworm, Loxostege sticticalis.</title>
        <authorList>
            <person name="Zhang Y."/>
        </authorList>
    </citation>
    <scope>NUCLEOTIDE SEQUENCE [LARGE SCALE GENOMIC DNA]</scope>
    <source>
        <strain evidence="5">AQ028</strain>
        <tissue evidence="5">Male pupae</tissue>
    </source>
</reference>
<dbReference type="PANTHER" id="PTHR24171">
    <property type="entry name" value="ANKYRIN REPEAT DOMAIN-CONTAINING PROTEIN 39-RELATED"/>
    <property type="match status" value="1"/>
</dbReference>
<dbReference type="InterPro" id="IPR036770">
    <property type="entry name" value="Ankyrin_rpt-contain_sf"/>
</dbReference>
<feature type="repeat" description="ANK" evidence="3">
    <location>
        <begin position="122"/>
        <end position="154"/>
    </location>
</feature>
<evidence type="ECO:0000313" key="5">
    <source>
        <dbReference type="EMBL" id="KAL0832422.1"/>
    </source>
</evidence>
<dbReference type="Gene3D" id="1.25.40.20">
    <property type="entry name" value="Ankyrin repeat-containing domain"/>
    <property type="match status" value="1"/>
</dbReference>
<dbReference type="SUPFAM" id="SSF48403">
    <property type="entry name" value="Ankyrin repeat"/>
    <property type="match status" value="1"/>
</dbReference>
<protein>
    <submittedName>
        <fullName evidence="5">Uncharacterized protein</fullName>
    </submittedName>
</protein>
<dbReference type="Pfam" id="PF12796">
    <property type="entry name" value="Ank_2"/>
    <property type="match status" value="2"/>
</dbReference>
<evidence type="ECO:0000256" key="3">
    <source>
        <dbReference type="PROSITE-ProRule" id="PRU00023"/>
    </source>
</evidence>